<comment type="caution">
    <text evidence="2">The sequence shown here is derived from an EMBL/GenBank/DDBJ whole genome shotgun (WGS) entry which is preliminary data.</text>
</comment>
<dbReference type="Gene3D" id="3.30.70.270">
    <property type="match status" value="1"/>
</dbReference>
<dbReference type="PANTHER" id="PTHR24559:SF444">
    <property type="entry name" value="REVERSE TRANSCRIPTASE DOMAIN-CONTAINING PROTEIN"/>
    <property type="match status" value="1"/>
</dbReference>
<reference evidence="2" key="2">
    <citation type="submission" date="2022-01" db="EMBL/GenBank/DDBJ databases">
        <authorList>
            <person name="Yamashiro T."/>
            <person name="Shiraishi A."/>
            <person name="Satake H."/>
            <person name="Nakayama K."/>
        </authorList>
    </citation>
    <scope>NUCLEOTIDE SEQUENCE</scope>
</reference>
<keyword evidence="3" id="KW-1185">Reference proteome</keyword>
<protein>
    <submittedName>
        <fullName evidence="2">Reverse transcriptase domain-containing protein</fullName>
    </submittedName>
</protein>
<dbReference type="PANTHER" id="PTHR24559">
    <property type="entry name" value="TRANSPOSON TY3-I GAG-POL POLYPROTEIN"/>
    <property type="match status" value="1"/>
</dbReference>
<dbReference type="CDD" id="cd01647">
    <property type="entry name" value="RT_LTR"/>
    <property type="match status" value="1"/>
</dbReference>
<evidence type="ECO:0000313" key="3">
    <source>
        <dbReference type="Proteomes" id="UP001151760"/>
    </source>
</evidence>
<gene>
    <name evidence="2" type="ORF">Tco_0801756</name>
</gene>
<keyword evidence="2" id="KW-0808">Transferase</keyword>
<dbReference type="InterPro" id="IPR053134">
    <property type="entry name" value="RNA-dir_DNA_polymerase"/>
</dbReference>
<dbReference type="InterPro" id="IPR043128">
    <property type="entry name" value="Rev_trsase/Diguanyl_cyclase"/>
</dbReference>
<accession>A0ABQ5A152</accession>
<organism evidence="2 3">
    <name type="scientific">Tanacetum coccineum</name>
    <dbReference type="NCBI Taxonomy" id="301880"/>
    <lineage>
        <taxon>Eukaryota</taxon>
        <taxon>Viridiplantae</taxon>
        <taxon>Streptophyta</taxon>
        <taxon>Embryophyta</taxon>
        <taxon>Tracheophyta</taxon>
        <taxon>Spermatophyta</taxon>
        <taxon>Magnoliopsida</taxon>
        <taxon>eudicotyledons</taxon>
        <taxon>Gunneridae</taxon>
        <taxon>Pentapetalae</taxon>
        <taxon>asterids</taxon>
        <taxon>campanulids</taxon>
        <taxon>Asterales</taxon>
        <taxon>Asteraceae</taxon>
        <taxon>Asteroideae</taxon>
        <taxon>Anthemideae</taxon>
        <taxon>Anthemidinae</taxon>
        <taxon>Tanacetum</taxon>
    </lineage>
</organism>
<dbReference type="GO" id="GO:0003964">
    <property type="term" value="F:RNA-directed DNA polymerase activity"/>
    <property type="evidence" value="ECO:0007669"/>
    <property type="project" value="UniProtKB-KW"/>
</dbReference>
<reference evidence="2" key="1">
    <citation type="journal article" date="2022" name="Int. J. Mol. Sci.">
        <title>Draft Genome of Tanacetum Coccineum: Genomic Comparison of Closely Related Tanacetum-Family Plants.</title>
        <authorList>
            <person name="Yamashiro T."/>
            <person name="Shiraishi A."/>
            <person name="Nakayama K."/>
            <person name="Satake H."/>
        </authorList>
    </citation>
    <scope>NUCLEOTIDE SEQUENCE</scope>
</reference>
<evidence type="ECO:0000259" key="1">
    <source>
        <dbReference type="Pfam" id="PF00078"/>
    </source>
</evidence>
<dbReference type="Gene3D" id="3.10.10.10">
    <property type="entry name" value="HIV Type 1 Reverse Transcriptase, subunit A, domain 1"/>
    <property type="match status" value="1"/>
</dbReference>
<proteinExistence type="predicted"/>
<dbReference type="InterPro" id="IPR043502">
    <property type="entry name" value="DNA/RNA_pol_sf"/>
</dbReference>
<name>A0ABQ5A152_9ASTR</name>
<dbReference type="Proteomes" id="UP001151760">
    <property type="component" value="Unassembled WGS sequence"/>
</dbReference>
<dbReference type="InterPro" id="IPR000477">
    <property type="entry name" value="RT_dom"/>
</dbReference>
<evidence type="ECO:0000313" key="2">
    <source>
        <dbReference type="EMBL" id="GJS94788.1"/>
    </source>
</evidence>
<dbReference type="SUPFAM" id="SSF56672">
    <property type="entry name" value="DNA/RNA polymerases"/>
    <property type="match status" value="1"/>
</dbReference>
<feature type="domain" description="Reverse transcriptase" evidence="1">
    <location>
        <begin position="23"/>
        <end position="118"/>
    </location>
</feature>
<dbReference type="Gene3D" id="1.10.340.70">
    <property type="match status" value="1"/>
</dbReference>
<dbReference type="EMBL" id="BQNB010011758">
    <property type="protein sequence ID" value="GJS94788.1"/>
    <property type="molecule type" value="Genomic_DNA"/>
</dbReference>
<sequence>MTIVTNKKNELVPTRTVTDRHVCINYHKLNEATRKDYFPLPFMDQMLERLAGNKFLCFLDEFSKYFQIPIELVDQEKTTFICPYGTYAYKRMPFGLCNAPATFQQCMIAIFQDMLETSMEEKCHFMVTEGIMLVHKVYGVGMEVDKIYIALIRWILLLQEFASMNQKQEKEQKNCVTANNLLRVENPNLEELRDEDINDNFPNETLMNVSSNDEDKIPWGHCGPSTITKKVFDARFYWPTIFKEAYALVQNCDACQHSGSLS</sequence>
<keyword evidence="2" id="KW-0695">RNA-directed DNA polymerase</keyword>
<keyword evidence="2" id="KW-0548">Nucleotidyltransferase</keyword>
<dbReference type="Pfam" id="PF00078">
    <property type="entry name" value="RVT_1"/>
    <property type="match status" value="1"/>
</dbReference>